<dbReference type="EMBL" id="OW240916">
    <property type="protein sequence ID" value="CAH2293292.1"/>
    <property type="molecule type" value="Genomic_DNA"/>
</dbReference>
<name>A0AAD1S5N0_PELCU</name>
<protein>
    <submittedName>
        <fullName evidence="2">Uncharacterized protein</fullName>
    </submittedName>
</protein>
<proteinExistence type="predicted"/>
<dbReference type="Proteomes" id="UP001295444">
    <property type="component" value="Chromosome 05"/>
</dbReference>
<evidence type="ECO:0000256" key="1">
    <source>
        <dbReference type="SAM" id="MobiDB-lite"/>
    </source>
</evidence>
<gene>
    <name evidence="2" type="ORF">PECUL_23A021824</name>
</gene>
<evidence type="ECO:0000313" key="3">
    <source>
        <dbReference type="Proteomes" id="UP001295444"/>
    </source>
</evidence>
<feature type="compositionally biased region" description="Polar residues" evidence="1">
    <location>
        <begin position="34"/>
        <end position="44"/>
    </location>
</feature>
<organism evidence="2 3">
    <name type="scientific">Pelobates cultripes</name>
    <name type="common">Western spadefoot toad</name>
    <dbReference type="NCBI Taxonomy" id="61616"/>
    <lineage>
        <taxon>Eukaryota</taxon>
        <taxon>Metazoa</taxon>
        <taxon>Chordata</taxon>
        <taxon>Craniata</taxon>
        <taxon>Vertebrata</taxon>
        <taxon>Euteleostomi</taxon>
        <taxon>Amphibia</taxon>
        <taxon>Batrachia</taxon>
        <taxon>Anura</taxon>
        <taxon>Pelobatoidea</taxon>
        <taxon>Pelobatidae</taxon>
        <taxon>Pelobates</taxon>
    </lineage>
</organism>
<sequence>MSDSPNSPPSDLQSMINSVAASVEKAIAKLLVQNPRTDTATEPTTEPKESTFPRDLPAIKRQWKGAGSGNQKPKGKALLKGSHQAERRGPLPPCTPSSEDDHHNPAVTRNYG</sequence>
<keyword evidence="3" id="KW-1185">Reference proteome</keyword>
<feature type="region of interest" description="Disordered" evidence="1">
    <location>
        <begin position="32"/>
        <end position="112"/>
    </location>
</feature>
<evidence type="ECO:0000313" key="2">
    <source>
        <dbReference type="EMBL" id="CAH2293292.1"/>
    </source>
</evidence>
<reference evidence="2" key="1">
    <citation type="submission" date="2022-03" db="EMBL/GenBank/DDBJ databases">
        <authorList>
            <person name="Alioto T."/>
            <person name="Alioto T."/>
            <person name="Gomez Garrido J."/>
        </authorList>
    </citation>
    <scope>NUCLEOTIDE SEQUENCE</scope>
</reference>
<dbReference type="AlphaFoldDB" id="A0AAD1S5N0"/>
<accession>A0AAD1S5N0</accession>